<keyword evidence="2" id="KW-1185">Reference proteome</keyword>
<accession>A0ACB7ZZ07</accession>
<evidence type="ECO:0000313" key="2">
    <source>
        <dbReference type="Proteomes" id="UP000790377"/>
    </source>
</evidence>
<name>A0ACB7ZZ07_9AGAM</name>
<evidence type="ECO:0000313" key="1">
    <source>
        <dbReference type="EMBL" id="KAH7906490.1"/>
    </source>
</evidence>
<dbReference type="EMBL" id="MU268012">
    <property type="protein sequence ID" value="KAH7906490.1"/>
    <property type="molecule type" value="Genomic_DNA"/>
</dbReference>
<organism evidence="1 2">
    <name type="scientific">Hygrophoropsis aurantiaca</name>
    <dbReference type="NCBI Taxonomy" id="72124"/>
    <lineage>
        <taxon>Eukaryota</taxon>
        <taxon>Fungi</taxon>
        <taxon>Dikarya</taxon>
        <taxon>Basidiomycota</taxon>
        <taxon>Agaricomycotina</taxon>
        <taxon>Agaricomycetes</taxon>
        <taxon>Agaricomycetidae</taxon>
        <taxon>Boletales</taxon>
        <taxon>Coniophorineae</taxon>
        <taxon>Hygrophoropsidaceae</taxon>
        <taxon>Hygrophoropsis</taxon>
    </lineage>
</organism>
<comment type="caution">
    <text evidence="1">The sequence shown here is derived from an EMBL/GenBank/DDBJ whole genome shotgun (WGS) entry which is preliminary data.</text>
</comment>
<gene>
    <name evidence="1" type="ORF">BJ138DRAFT_628182</name>
</gene>
<protein>
    <submittedName>
        <fullName evidence="1">WD40-repeat-containing domain protein</fullName>
    </submittedName>
</protein>
<sequence length="522" mass="56136">MSTSASPGLGEAPASASASLPTKTFEGHTAAVLVEYIAGGKQIVSASKDGTVRVWNTQNQQQENESIVHEFEVVSMAISPDQTKLVSGGYEAVVLCDLASRNVIWRAEVKGGCVAYSPSGHVVAAADNFAGDGAEVVLLHAETGKPAHEPLQVGNSIRSLAFSPNGTRLAAGSADGKVRIFDVETGETVVAPFAHRDDFVVASMVFTPGAGQHLITASHDGSIRVWDSATGLEVGNPIQHTYYFVHIAVSPDGRRVASVPGDGAVRIWDLSKRTQIGEPLKSQNGAHRSVAWSPDGRSVVTGDHSGGICVWDLPPLEQRRANSLSSSLLDLPAGTQPQNQPDPKHQLRDKFFESSLDLPTIIPSQSRIRTGRQNVRVPRDEASRPGPQTQKSRVHWHGNSSRFKFSDGCAENRAGNMTVHTKRKCKCPPARTPSRRPLPASPICERCPGIPAAVRHPSHHRGRSKYPPATGSTGRTRRRQTRLTGSRAVIISASACVVHARGRTRIRTWTRTRGRDLRSDSG</sequence>
<reference evidence="1" key="1">
    <citation type="journal article" date="2021" name="New Phytol.">
        <title>Evolutionary innovations through gain and loss of genes in the ectomycorrhizal Boletales.</title>
        <authorList>
            <person name="Wu G."/>
            <person name="Miyauchi S."/>
            <person name="Morin E."/>
            <person name="Kuo A."/>
            <person name="Drula E."/>
            <person name="Varga T."/>
            <person name="Kohler A."/>
            <person name="Feng B."/>
            <person name="Cao Y."/>
            <person name="Lipzen A."/>
            <person name="Daum C."/>
            <person name="Hundley H."/>
            <person name="Pangilinan J."/>
            <person name="Johnson J."/>
            <person name="Barry K."/>
            <person name="LaButti K."/>
            <person name="Ng V."/>
            <person name="Ahrendt S."/>
            <person name="Min B."/>
            <person name="Choi I.G."/>
            <person name="Park H."/>
            <person name="Plett J.M."/>
            <person name="Magnuson J."/>
            <person name="Spatafora J.W."/>
            <person name="Nagy L.G."/>
            <person name="Henrissat B."/>
            <person name="Grigoriev I.V."/>
            <person name="Yang Z.L."/>
            <person name="Xu J."/>
            <person name="Martin F.M."/>
        </authorList>
    </citation>
    <scope>NUCLEOTIDE SEQUENCE</scope>
    <source>
        <strain evidence="1">ATCC 28755</strain>
    </source>
</reference>
<proteinExistence type="predicted"/>
<dbReference type="Proteomes" id="UP000790377">
    <property type="component" value="Unassembled WGS sequence"/>
</dbReference>